<dbReference type="Proteomes" id="UP000778578">
    <property type="component" value="Unassembled WGS sequence"/>
</dbReference>
<gene>
    <name evidence="2" type="ORF">K7862_34010</name>
</gene>
<keyword evidence="2" id="KW-0378">Hydrolase</keyword>
<proteinExistence type="predicted"/>
<dbReference type="Gene3D" id="3.40.50.880">
    <property type="match status" value="1"/>
</dbReference>
<reference evidence="2 3" key="1">
    <citation type="submission" date="2021-08" db="EMBL/GenBank/DDBJ databases">
        <title>WGS of actinomycetes from Thailand.</title>
        <authorList>
            <person name="Thawai C."/>
        </authorList>
    </citation>
    <scope>NUCLEOTIDE SEQUENCE [LARGE SCALE GENOMIC DNA]</scope>
    <source>
        <strain evidence="2 3">PLK6-54</strain>
    </source>
</reference>
<dbReference type="Pfam" id="PF07722">
    <property type="entry name" value="Peptidase_C26"/>
    <property type="match status" value="1"/>
</dbReference>
<dbReference type="GO" id="GO:0016787">
    <property type="term" value="F:hydrolase activity"/>
    <property type="evidence" value="ECO:0007669"/>
    <property type="project" value="UniProtKB-KW"/>
</dbReference>
<dbReference type="SUPFAM" id="SSF52317">
    <property type="entry name" value="Class I glutamine amidotransferase-like"/>
    <property type="match status" value="1"/>
</dbReference>
<evidence type="ECO:0000256" key="1">
    <source>
        <dbReference type="SAM" id="MobiDB-lite"/>
    </source>
</evidence>
<dbReference type="PANTHER" id="PTHR43235:SF1">
    <property type="entry name" value="GLUTAMINE AMIDOTRANSFERASE PB2B2.05-RELATED"/>
    <property type="match status" value="1"/>
</dbReference>
<protein>
    <submittedName>
        <fullName evidence="2">Gamma-glutamyl-gamma-aminobutyrate hydrolase family protein</fullName>
    </submittedName>
</protein>
<feature type="region of interest" description="Disordered" evidence="1">
    <location>
        <begin position="1"/>
        <end position="30"/>
    </location>
</feature>
<dbReference type="CDD" id="cd01745">
    <property type="entry name" value="GATase1_2"/>
    <property type="match status" value="1"/>
</dbReference>
<name>A0ABS7QIX0_9ACTN</name>
<sequence length="266" mass="27879">MNARHASPAAHSPAGDARHASPAAHSPAGDASPVVGISGYTDHAAWSVWAQRAALVPRSYVDGVTRAGGAAVVLPPQPDPGVAEHIVARLDALVLAGGPDIAPARYGAARQAQTGPPDLERDAWELALARAALDRDLPVLGVCRGLQLLNVAFGGTLRQHLPEGSHQRVPARFVHRTVRVRPDTRLAAVLGASAEVSCYHHQGVARLGAGLLPAAWADDETVEAAEADPSLGYRFVLGVQWHPETDLTDLRLFASLLDAARKETAA</sequence>
<dbReference type="RefSeq" id="WP_222969075.1">
    <property type="nucleotide sequence ID" value="NZ_JAINZZ010000079.1"/>
</dbReference>
<dbReference type="InterPro" id="IPR011697">
    <property type="entry name" value="Peptidase_C26"/>
</dbReference>
<dbReference type="InterPro" id="IPR044668">
    <property type="entry name" value="PuuD-like"/>
</dbReference>
<accession>A0ABS7QIX0</accession>
<comment type="caution">
    <text evidence="2">The sequence shown here is derived from an EMBL/GenBank/DDBJ whole genome shotgun (WGS) entry which is preliminary data.</text>
</comment>
<keyword evidence="3" id="KW-1185">Reference proteome</keyword>
<dbReference type="EMBL" id="JAINZZ010000079">
    <property type="protein sequence ID" value="MBY8882619.1"/>
    <property type="molecule type" value="Genomic_DNA"/>
</dbReference>
<evidence type="ECO:0000313" key="2">
    <source>
        <dbReference type="EMBL" id="MBY8882619.1"/>
    </source>
</evidence>
<evidence type="ECO:0000313" key="3">
    <source>
        <dbReference type="Proteomes" id="UP000778578"/>
    </source>
</evidence>
<dbReference type="InterPro" id="IPR029062">
    <property type="entry name" value="Class_I_gatase-like"/>
</dbReference>
<dbReference type="PROSITE" id="PS51273">
    <property type="entry name" value="GATASE_TYPE_1"/>
    <property type="match status" value="1"/>
</dbReference>
<organism evidence="2 3">
    <name type="scientific">Actinacidiphila acidipaludis</name>
    <dbReference type="NCBI Taxonomy" id="2873382"/>
    <lineage>
        <taxon>Bacteria</taxon>
        <taxon>Bacillati</taxon>
        <taxon>Actinomycetota</taxon>
        <taxon>Actinomycetes</taxon>
        <taxon>Kitasatosporales</taxon>
        <taxon>Streptomycetaceae</taxon>
        <taxon>Actinacidiphila</taxon>
    </lineage>
</organism>
<dbReference type="PANTHER" id="PTHR43235">
    <property type="entry name" value="GLUTAMINE AMIDOTRANSFERASE PB2B2.05-RELATED"/>
    <property type="match status" value="1"/>
</dbReference>